<dbReference type="KEGG" id="mtm:MYCTH_110897"/>
<accession>G2Q7H9</accession>
<dbReference type="GeneID" id="11512190"/>
<feature type="region of interest" description="Disordered" evidence="5">
    <location>
        <begin position="1"/>
        <end position="47"/>
    </location>
</feature>
<dbReference type="InterPro" id="IPR015943">
    <property type="entry name" value="WD40/YVTN_repeat-like_dom_sf"/>
</dbReference>
<dbReference type="Proteomes" id="UP000007322">
    <property type="component" value="Chromosome 2"/>
</dbReference>
<evidence type="ECO:0000256" key="3">
    <source>
        <dbReference type="ARBA" id="ARBA00022737"/>
    </source>
</evidence>
<dbReference type="SMART" id="SM00320">
    <property type="entry name" value="WD40"/>
    <property type="match status" value="7"/>
</dbReference>
<proteinExistence type="predicted"/>
<dbReference type="PANTHER" id="PTHR22838">
    <property type="entry name" value="WD REPEAT PROTEIN 26-RELATED"/>
    <property type="match status" value="1"/>
</dbReference>
<dbReference type="PROSITE" id="PS50897">
    <property type="entry name" value="CTLH"/>
    <property type="match status" value="1"/>
</dbReference>
<dbReference type="InterPro" id="IPR051350">
    <property type="entry name" value="WD_repeat-ST_regulator"/>
</dbReference>
<dbReference type="VEuPathDB" id="FungiDB:MYCTH_110897"/>
<keyword evidence="8" id="KW-1185">Reference proteome</keyword>
<feature type="region of interest" description="Disordered" evidence="5">
    <location>
        <begin position="597"/>
        <end position="621"/>
    </location>
</feature>
<dbReference type="PROSITE" id="PS50896">
    <property type="entry name" value="LISH"/>
    <property type="match status" value="1"/>
</dbReference>
<dbReference type="PROSITE" id="PS00678">
    <property type="entry name" value="WD_REPEATS_1"/>
    <property type="match status" value="1"/>
</dbReference>
<dbReference type="STRING" id="573729.G2Q7H9"/>
<feature type="compositionally biased region" description="Polar residues" evidence="5">
    <location>
        <begin position="601"/>
        <end position="614"/>
    </location>
</feature>
<dbReference type="Gene3D" id="2.130.10.10">
    <property type="entry name" value="YVTN repeat-like/Quinoprotein amine dehydrogenase"/>
    <property type="match status" value="1"/>
</dbReference>
<dbReference type="OMA" id="GHISGCV"/>
<evidence type="ECO:0000313" key="7">
    <source>
        <dbReference type="EMBL" id="AEO56892.1"/>
    </source>
</evidence>
<evidence type="ECO:0000256" key="5">
    <source>
        <dbReference type="SAM" id="MobiDB-lite"/>
    </source>
</evidence>
<dbReference type="CDD" id="cd00200">
    <property type="entry name" value="WD40"/>
    <property type="match status" value="1"/>
</dbReference>
<name>G2Q7H9_THET4</name>
<dbReference type="InterPro" id="IPR019775">
    <property type="entry name" value="WD40_repeat_CS"/>
</dbReference>
<sequence length="621" mass="68673">MRRGSMLPELDKAGPSGRAPQPVSNGDRAARDQPSAGSGATNKTYDDAMRSARSNGDLADLRQESYYGHSREEVTRILIQALRDLGYHAAAASVGEESGFQVESPDVVAFRQAVLGGSWTKAEELLCGGGTRGAGHGSGSGLVLAPGADRNDMRFRLRRQKFLELLEQRETGRALAVLRHELTPLCQEHATLNLLSRLLMCQDADDLRSRADWDGANGQSRQLLLSELSESISPSVMLPERRLAVLLDDVKRSQVERCRYHTNDAQPSLCVDHCCDRSRFPSEVLVELSHPGPESSKKLDEIWQVRFSPDGKRLATCGTDEAVCIWDVERLTLFHQLHGHPKAGVGNVAWSPDSKFLLTCSLDHTAKLWSAETGECLRVLRGFEEPVSSCVWVADGQAFITGSFDKSQSMKMWNLRGDCVYSWPNTHRTADLALSRDQRWLVAMDEQCTLHFYSLPTREHVYDLTLDPRDTLKATSVSISQDSRHLLVNLTDNEAILLDMETRETVQKYTGHKGGHFTIRSDFGGANENFVISGSEDGHVFIWHKVTGILVREAEAHHTSCNAAAWNPTDPCMFATAGDDGRVKIWSNRERARAFASAARQSNGTAARASNGSMASGEMWH</sequence>
<feature type="domain" description="CTLH" evidence="6">
    <location>
        <begin position="103"/>
        <end position="173"/>
    </location>
</feature>
<keyword evidence="2 4" id="KW-0853">WD repeat</keyword>
<evidence type="ECO:0000256" key="2">
    <source>
        <dbReference type="ARBA" id="ARBA00022574"/>
    </source>
</evidence>
<feature type="repeat" description="WD" evidence="4">
    <location>
        <begin position="554"/>
        <end position="587"/>
    </location>
</feature>
<keyword evidence="3" id="KW-0677">Repeat</keyword>
<dbReference type="eggNOG" id="KOG0293">
    <property type="taxonomic scope" value="Eukaryota"/>
</dbReference>
<dbReference type="InterPro" id="IPR006595">
    <property type="entry name" value="CTLH_C"/>
</dbReference>
<protein>
    <recommendedName>
        <fullName evidence="6">CTLH domain-containing protein</fullName>
    </recommendedName>
</protein>
<dbReference type="InterPro" id="IPR006594">
    <property type="entry name" value="LisH"/>
</dbReference>
<dbReference type="HOGENOM" id="CLU_000288_57_25_1"/>
<evidence type="ECO:0000256" key="4">
    <source>
        <dbReference type="PROSITE-ProRule" id="PRU00221"/>
    </source>
</evidence>
<dbReference type="EMBL" id="CP003003">
    <property type="protein sequence ID" value="AEO56892.1"/>
    <property type="molecule type" value="Genomic_DNA"/>
</dbReference>
<dbReference type="PROSITE" id="PS50294">
    <property type="entry name" value="WD_REPEATS_REGION"/>
    <property type="match status" value="1"/>
</dbReference>
<organism evidence="7 8">
    <name type="scientific">Thermothelomyces thermophilus (strain ATCC 42464 / BCRC 31852 / DSM 1799)</name>
    <name type="common">Sporotrichum thermophile</name>
    <dbReference type="NCBI Taxonomy" id="573729"/>
    <lineage>
        <taxon>Eukaryota</taxon>
        <taxon>Fungi</taxon>
        <taxon>Dikarya</taxon>
        <taxon>Ascomycota</taxon>
        <taxon>Pezizomycotina</taxon>
        <taxon>Sordariomycetes</taxon>
        <taxon>Sordariomycetidae</taxon>
        <taxon>Sordariales</taxon>
        <taxon>Chaetomiaceae</taxon>
        <taxon>Thermothelomyces</taxon>
    </lineage>
</organism>
<dbReference type="AlphaFoldDB" id="G2Q7H9"/>
<dbReference type="PANTHER" id="PTHR22838:SF0">
    <property type="entry name" value="WD REPEAT-CONTAINING PROTEIN 26"/>
    <property type="match status" value="1"/>
</dbReference>
<dbReference type="RefSeq" id="XP_003662137.1">
    <property type="nucleotide sequence ID" value="XM_003662089.1"/>
</dbReference>
<gene>
    <name evidence="7" type="ORF">MYCTH_110897</name>
</gene>
<dbReference type="Pfam" id="PF23627">
    <property type="entry name" value="LisH_WDR26"/>
    <property type="match status" value="1"/>
</dbReference>
<dbReference type="OrthoDB" id="972532at2759"/>
<evidence type="ECO:0000256" key="1">
    <source>
        <dbReference type="ARBA" id="ARBA00002343"/>
    </source>
</evidence>
<dbReference type="SUPFAM" id="SSF50978">
    <property type="entry name" value="WD40 repeat-like"/>
    <property type="match status" value="1"/>
</dbReference>
<dbReference type="PROSITE" id="PS50082">
    <property type="entry name" value="WD_REPEATS_2"/>
    <property type="match status" value="3"/>
</dbReference>
<evidence type="ECO:0000313" key="8">
    <source>
        <dbReference type="Proteomes" id="UP000007322"/>
    </source>
</evidence>
<dbReference type="InParanoid" id="G2Q7H9"/>
<dbReference type="InterPro" id="IPR001680">
    <property type="entry name" value="WD40_rpt"/>
</dbReference>
<comment type="function">
    <text evidence="1">Involved in the proteasome-dependent degradation of fructose-1,6-bisphosphatase.</text>
</comment>
<dbReference type="InterPro" id="IPR036322">
    <property type="entry name" value="WD40_repeat_dom_sf"/>
</dbReference>
<feature type="repeat" description="WD" evidence="4">
    <location>
        <begin position="345"/>
        <end position="379"/>
    </location>
</feature>
<evidence type="ECO:0000259" key="6">
    <source>
        <dbReference type="PROSITE" id="PS50897"/>
    </source>
</evidence>
<dbReference type="Pfam" id="PF00400">
    <property type="entry name" value="WD40"/>
    <property type="match status" value="5"/>
</dbReference>
<reference evidence="7 8" key="1">
    <citation type="journal article" date="2011" name="Nat. Biotechnol.">
        <title>Comparative genomic analysis of the thermophilic biomass-degrading fungi Myceliophthora thermophila and Thielavia terrestris.</title>
        <authorList>
            <person name="Berka R.M."/>
            <person name="Grigoriev I.V."/>
            <person name="Otillar R."/>
            <person name="Salamov A."/>
            <person name="Grimwood J."/>
            <person name="Reid I."/>
            <person name="Ishmael N."/>
            <person name="John T."/>
            <person name="Darmond C."/>
            <person name="Moisan M.-C."/>
            <person name="Henrissat B."/>
            <person name="Coutinho P.M."/>
            <person name="Lombard V."/>
            <person name="Natvig D.O."/>
            <person name="Lindquist E."/>
            <person name="Schmutz J."/>
            <person name="Lucas S."/>
            <person name="Harris P."/>
            <person name="Powlowski J."/>
            <person name="Bellemare A."/>
            <person name="Taylor D."/>
            <person name="Butler G."/>
            <person name="de Vries R.P."/>
            <person name="Allijn I.E."/>
            <person name="van den Brink J."/>
            <person name="Ushinsky S."/>
            <person name="Storms R."/>
            <person name="Powell A.J."/>
            <person name="Paulsen I.T."/>
            <person name="Elbourne L.D.H."/>
            <person name="Baker S.E."/>
            <person name="Magnuson J."/>
            <person name="LaBoissiere S."/>
            <person name="Clutterbuck A.J."/>
            <person name="Martinez D."/>
            <person name="Wogulis M."/>
            <person name="de Leon A.L."/>
            <person name="Rey M.W."/>
            <person name="Tsang A."/>
        </authorList>
    </citation>
    <scope>NUCLEOTIDE SEQUENCE [LARGE SCALE GENOMIC DNA]</scope>
    <source>
        <strain evidence="8">ATCC 42464 / BCRC 31852 / DSM 1799</strain>
    </source>
</reference>
<dbReference type="GO" id="GO:0034657">
    <property type="term" value="C:GID complex"/>
    <property type="evidence" value="ECO:0007669"/>
    <property type="project" value="TreeGrafter"/>
</dbReference>
<dbReference type="GO" id="GO:0043161">
    <property type="term" value="P:proteasome-mediated ubiquitin-dependent protein catabolic process"/>
    <property type="evidence" value="ECO:0007669"/>
    <property type="project" value="TreeGrafter"/>
</dbReference>
<feature type="repeat" description="WD" evidence="4">
    <location>
        <begin position="295"/>
        <end position="336"/>
    </location>
</feature>